<protein>
    <submittedName>
        <fullName evidence="3">Peptidoglycan DD-metalloendopeptidase family protein</fullName>
    </submittedName>
</protein>
<dbReference type="InterPro" id="IPR011055">
    <property type="entry name" value="Dup_hybrid_motif"/>
</dbReference>
<dbReference type="InterPro" id="IPR010466">
    <property type="entry name" value="DUF1058"/>
</dbReference>
<sequence>MPRRRSVVRSSLVGVIAAAVVALQPAVALAAPPSGGGVVGPLDSGSYALTSYQGPRCLPIIHASTYHGGQDLGAAAGSTLYAIADGRIVQAKTDPVAGEWLLVEHQIGGQRIFASYSHTLDADRFVRVGDAVHRGQKIAEVGSTGVSTAPHLHLEIWRDGYLSGTRIDPLDFFRSHGVDLATHATRVVPRVVPSSCRYYAVGTTKIHASASTGSQVLTTVPHHAAMTSKPGTKSNGFLPVTTNGVTGWADDDNVSPTKLGLPDARIVRQVSMRTAPGADAAAIAGLSAGTAIDDVVALSNGWYLIEAGGKRGWVPRGNVELEPAADPGINYGFFLANSFTTAADTVFDYGEYFDEFFVGDWDGDGEDTLAYRRGRSFYLRDSNFPGEPDRVIHYGRPGDTVLVGDWDGDGVDTFAVRRGMVYHVKNSVSSGPADAVVPYGRAGDTIMVGDFDGNGGDTLAVRRGPEYHIKNSMSGGKADQVVVYGRGGDDVLVGDWDGDGDDTLAVRRGAEYHIKNTIAPGNADIRVVYGRSTDEVYVGDWDADGRDSLAVYRY</sequence>
<dbReference type="Gene3D" id="2.30.30.40">
    <property type="entry name" value="SH3 Domains"/>
    <property type="match status" value="1"/>
</dbReference>
<keyword evidence="4" id="KW-1185">Reference proteome</keyword>
<feature type="domain" description="M23ase beta-sheet core" evidence="2">
    <location>
        <begin position="66"/>
        <end position="160"/>
    </location>
</feature>
<dbReference type="PROSITE" id="PS51318">
    <property type="entry name" value="TAT"/>
    <property type="match status" value="1"/>
</dbReference>
<dbReference type="SUPFAM" id="SSF51261">
    <property type="entry name" value="Duplicated hybrid motif"/>
    <property type="match status" value="1"/>
</dbReference>
<evidence type="ECO:0000313" key="4">
    <source>
        <dbReference type="Proteomes" id="UP000437709"/>
    </source>
</evidence>
<reference evidence="3 4" key="1">
    <citation type="submission" date="2019-10" db="EMBL/GenBank/DDBJ databases">
        <title>Georgenia wutianyii sp. nov. and Georgenia yuyongxinii sp. nov. isolated from plateau pika (Ochotona curzoniae) in the Qinghai-Tibet plateau of China.</title>
        <authorList>
            <person name="Tian Z."/>
        </authorList>
    </citation>
    <scope>NUCLEOTIDE SEQUENCE [LARGE SCALE GENOMIC DNA]</scope>
    <source>
        <strain evidence="3 4">JCM 19765</strain>
    </source>
</reference>
<gene>
    <name evidence="3" type="ORF">GB881_07285</name>
</gene>
<feature type="chain" id="PRO_5026691552" evidence="1">
    <location>
        <begin position="31"/>
        <end position="554"/>
    </location>
</feature>
<dbReference type="PANTHER" id="PTHR21666:SF287">
    <property type="entry name" value="CYTOPLASMIC MEMBRANE PROTEIN"/>
    <property type="match status" value="1"/>
</dbReference>
<dbReference type="AlphaFoldDB" id="A0A6N7EHH0"/>
<dbReference type="GO" id="GO:0004222">
    <property type="term" value="F:metalloendopeptidase activity"/>
    <property type="evidence" value="ECO:0007669"/>
    <property type="project" value="TreeGrafter"/>
</dbReference>
<dbReference type="OrthoDB" id="1099523at2"/>
<organism evidence="3 4">
    <name type="scientific">Georgenia subflava</name>
    <dbReference type="NCBI Taxonomy" id="1622177"/>
    <lineage>
        <taxon>Bacteria</taxon>
        <taxon>Bacillati</taxon>
        <taxon>Actinomycetota</taxon>
        <taxon>Actinomycetes</taxon>
        <taxon>Micrococcales</taxon>
        <taxon>Bogoriellaceae</taxon>
        <taxon>Georgenia</taxon>
    </lineage>
</organism>
<keyword evidence="1" id="KW-0732">Signal</keyword>
<proteinExistence type="predicted"/>
<dbReference type="InterPro" id="IPR050570">
    <property type="entry name" value="Cell_wall_metabolism_enzyme"/>
</dbReference>
<dbReference type="CDD" id="cd12797">
    <property type="entry name" value="M23_peptidase"/>
    <property type="match status" value="1"/>
</dbReference>
<dbReference type="Pfam" id="PF06347">
    <property type="entry name" value="SH3_4"/>
    <property type="match status" value="1"/>
</dbReference>
<dbReference type="InterPro" id="IPR006311">
    <property type="entry name" value="TAT_signal"/>
</dbReference>
<dbReference type="Gene3D" id="2.70.70.10">
    <property type="entry name" value="Glucose Permease (Domain IIA)"/>
    <property type="match status" value="1"/>
</dbReference>
<evidence type="ECO:0000259" key="2">
    <source>
        <dbReference type="Pfam" id="PF01551"/>
    </source>
</evidence>
<feature type="signal peptide" evidence="1">
    <location>
        <begin position="1"/>
        <end position="30"/>
    </location>
</feature>
<dbReference type="PANTHER" id="PTHR21666">
    <property type="entry name" value="PEPTIDASE-RELATED"/>
    <property type="match status" value="1"/>
</dbReference>
<accession>A0A6N7EHH0</accession>
<comment type="caution">
    <text evidence="3">The sequence shown here is derived from an EMBL/GenBank/DDBJ whole genome shotgun (WGS) entry which is preliminary data.</text>
</comment>
<evidence type="ECO:0000313" key="3">
    <source>
        <dbReference type="EMBL" id="MPV36861.1"/>
    </source>
</evidence>
<evidence type="ECO:0000256" key="1">
    <source>
        <dbReference type="SAM" id="SignalP"/>
    </source>
</evidence>
<dbReference type="Pfam" id="PF01551">
    <property type="entry name" value="Peptidase_M23"/>
    <property type="match status" value="1"/>
</dbReference>
<dbReference type="InterPro" id="IPR028994">
    <property type="entry name" value="Integrin_alpha_N"/>
</dbReference>
<dbReference type="EMBL" id="WHPC01000020">
    <property type="protein sequence ID" value="MPV36861.1"/>
    <property type="molecule type" value="Genomic_DNA"/>
</dbReference>
<dbReference type="Proteomes" id="UP000437709">
    <property type="component" value="Unassembled WGS sequence"/>
</dbReference>
<name>A0A6N7EHH0_9MICO</name>
<dbReference type="SUPFAM" id="SSF69318">
    <property type="entry name" value="Integrin alpha N-terminal domain"/>
    <property type="match status" value="1"/>
</dbReference>
<dbReference type="InterPro" id="IPR016047">
    <property type="entry name" value="M23ase_b-sheet_dom"/>
</dbReference>